<proteinExistence type="predicted"/>
<evidence type="ECO:0000313" key="2">
    <source>
        <dbReference type="EMBL" id="PXX96835.1"/>
    </source>
</evidence>
<dbReference type="Proteomes" id="UP000248079">
    <property type="component" value="Unassembled WGS sequence"/>
</dbReference>
<feature type="transmembrane region" description="Helical" evidence="1">
    <location>
        <begin position="60"/>
        <end position="80"/>
    </location>
</feature>
<dbReference type="RefSeq" id="WP_110362805.1">
    <property type="nucleotide sequence ID" value="NZ_QFLI01000011.1"/>
</dbReference>
<feature type="transmembrane region" description="Helical" evidence="1">
    <location>
        <begin position="7"/>
        <end position="24"/>
    </location>
</feature>
<gene>
    <name evidence="2" type="ORF">DF185_19530</name>
</gene>
<organism evidence="2 3">
    <name type="scientific">Marinifilum breve</name>
    <dbReference type="NCBI Taxonomy" id="2184082"/>
    <lineage>
        <taxon>Bacteria</taxon>
        <taxon>Pseudomonadati</taxon>
        <taxon>Bacteroidota</taxon>
        <taxon>Bacteroidia</taxon>
        <taxon>Marinilabiliales</taxon>
        <taxon>Marinifilaceae</taxon>
    </lineage>
</organism>
<sequence length="260" mass="30461">MNLYLNASILIIVLVTLLWMYSVYIKNVSIVDIFWGFGFVIIATYLFFTADSLSLRQIILSALVAIWGLRLTIHLFIRNVGKPEDFRYQKFRKDYGAHRYWWFSYFQVFLLQGVLMLMIASPLFGVYLTEENTPLNVFDFVAIALWIVGISFEAGGDYQLTKFRSQRKSKDEVLSSGFWKYTRHPNYFGDAAVWWSYALFAIAAQQYWFVLGSLLMTYLIIKISGVAMLERTLTTDKPAYKDYVERTNAFFPWFPKKQVQ</sequence>
<feature type="transmembrane region" description="Helical" evidence="1">
    <location>
        <begin position="100"/>
        <end position="128"/>
    </location>
</feature>
<feature type="transmembrane region" description="Helical" evidence="1">
    <location>
        <begin position="30"/>
        <end position="48"/>
    </location>
</feature>
<dbReference type="Gene3D" id="1.20.120.1630">
    <property type="match status" value="1"/>
</dbReference>
<feature type="transmembrane region" description="Helical" evidence="1">
    <location>
        <begin position="194"/>
        <end position="221"/>
    </location>
</feature>
<evidence type="ECO:0000313" key="3">
    <source>
        <dbReference type="Proteomes" id="UP000248079"/>
    </source>
</evidence>
<evidence type="ECO:0000256" key="1">
    <source>
        <dbReference type="SAM" id="Phobius"/>
    </source>
</evidence>
<dbReference type="Pfam" id="PF06966">
    <property type="entry name" value="DUF1295"/>
    <property type="match status" value="1"/>
</dbReference>
<dbReference type="OrthoDB" id="9779233at2"/>
<protein>
    <submittedName>
        <fullName evidence="2">Uncharacterized protein</fullName>
    </submittedName>
</protein>
<keyword evidence="1" id="KW-1133">Transmembrane helix</keyword>
<name>A0A2V3ZSL7_9BACT</name>
<dbReference type="PANTHER" id="PTHR32251">
    <property type="entry name" value="3-OXO-5-ALPHA-STEROID 4-DEHYDROGENASE"/>
    <property type="match status" value="1"/>
</dbReference>
<dbReference type="EMBL" id="QFLI01000011">
    <property type="protein sequence ID" value="PXX96835.1"/>
    <property type="molecule type" value="Genomic_DNA"/>
</dbReference>
<keyword evidence="1" id="KW-0472">Membrane</keyword>
<feature type="transmembrane region" description="Helical" evidence="1">
    <location>
        <begin position="135"/>
        <end position="152"/>
    </location>
</feature>
<keyword evidence="3" id="KW-1185">Reference proteome</keyword>
<keyword evidence="1" id="KW-0812">Transmembrane</keyword>
<accession>A0A2V3ZSL7</accession>
<dbReference type="PROSITE" id="PS50244">
    <property type="entry name" value="S5A_REDUCTASE"/>
    <property type="match status" value="1"/>
</dbReference>
<dbReference type="AlphaFoldDB" id="A0A2V3ZSL7"/>
<dbReference type="GO" id="GO:0016020">
    <property type="term" value="C:membrane"/>
    <property type="evidence" value="ECO:0007669"/>
    <property type="project" value="TreeGrafter"/>
</dbReference>
<dbReference type="InterPro" id="IPR010721">
    <property type="entry name" value="UstE-like"/>
</dbReference>
<reference evidence="2 3" key="1">
    <citation type="submission" date="2018-05" db="EMBL/GenBank/DDBJ databases">
        <title>Marinifilum breve JC075T sp. nov., a marine bacterium isolated from Yongle Blue Hole in the South China Sea.</title>
        <authorList>
            <person name="Fu T."/>
        </authorList>
    </citation>
    <scope>NUCLEOTIDE SEQUENCE [LARGE SCALE GENOMIC DNA]</scope>
    <source>
        <strain evidence="2 3">JC075</strain>
    </source>
</reference>
<comment type="caution">
    <text evidence="2">The sequence shown here is derived from an EMBL/GenBank/DDBJ whole genome shotgun (WGS) entry which is preliminary data.</text>
</comment>
<dbReference type="PANTHER" id="PTHR32251:SF17">
    <property type="entry name" value="STEROID 5-ALPHA REDUCTASE C-TERMINAL DOMAIN-CONTAINING PROTEIN"/>
    <property type="match status" value="1"/>
</dbReference>